<reference evidence="1" key="1">
    <citation type="submission" date="2023-11" db="EMBL/GenBank/DDBJ databases">
        <authorList>
            <person name="Poullet M."/>
        </authorList>
    </citation>
    <scope>NUCLEOTIDE SEQUENCE</scope>
    <source>
        <strain evidence="1">E1834</strain>
    </source>
</reference>
<dbReference type="EMBL" id="CAVMJV010000044">
    <property type="protein sequence ID" value="CAK5081597.1"/>
    <property type="molecule type" value="Genomic_DNA"/>
</dbReference>
<proteinExistence type="predicted"/>
<sequence length="297" mass="34532">MNSILNFYLIFTIYCFLSVHAFYEDSEDFSFILEKEKISTPIPVVIWHGMGDSCCNPLSMYYIKKLIQTNIPGIYVKSVMLGNNVVEDVEKGFFSNMNEQINIVCEMLKEDVNLLKGYNAIGFSQGGLFMRAIAQRCPYPPMRNLISVGGPQQGVFGHLLDYGAYETFIQRTDPNKRKEYQRKNIFLTDLNCETTCNSTYKNNLLKLKNFVLIKFLKDEKMQPKQTSWFGFYAENDTNTIIPMEKTRLYQEDLIGLKTLEESGRLHFLSINGEHLHLPPGVRNNFKLIFYINFYNHF</sequence>
<name>A0ACB0ZR64_MELEN</name>
<comment type="caution">
    <text evidence="1">The sequence shown here is derived from an EMBL/GenBank/DDBJ whole genome shotgun (WGS) entry which is preliminary data.</text>
</comment>
<organism evidence="1 2">
    <name type="scientific">Meloidogyne enterolobii</name>
    <name type="common">Root-knot nematode worm</name>
    <name type="synonym">Meloidogyne mayaguensis</name>
    <dbReference type="NCBI Taxonomy" id="390850"/>
    <lineage>
        <taxon>Eukaryota</taxon>
        <taxon>Metazoa</taxon>
        <taxon>Ecdysozoa</taxon>
        <taxon>Nematoda</taxon>
        <taxon>Chromadorea</taxon>
        <taxon>Rhabditida</taxon>
        <taxon>Tylenchina</taxon>
        <taxon>Tylenchomorpha</taxon>
        <taxon>Tylenchoidea</taxon>
        <taxon>Meloidogynidae</taxon>
        <taxon>Meloidogyninae</taxon>
        <taxon>Meloidogyne</taxon>
    </lineage>
</organism>
<gene>
    <name evidence="1" type="ORF">MENTE1834_LOCUS28831</name>
</gene>
<accession>A0ACB0ZR64</accession>
<protein>
    <submittedName>
        <fullName evidence="1">Uncharacterized protein</fullName>
    </submittedName>
</protein>
<evidence type="ECO:0000313" key="2">
    <source>
        <dbReference type="Proteomes" id="UP001497535"/>
    </source>
</evidence>
<dbReference type="Proteomes" id="UP001497535">
    <property type="component" value="Unassembled WGS sequence"/>
</dbReference>
<evidence type="ECO:0000313" key="1">
    <source>
        <dbReference type="EMBL" id="CAK5081597.1"/>
    </source>
</evidence>
<keyword evidence="2" id="KW-1185">Reference proteome</keyword>